<dbReference type="CDD" id="cd00761">
    <property type="entry name" value="Glyco_tranf_GTA_type"/>
    <property type="match status" value="1"/>
</dbReference>
<dbReference type="PANTHER" id="PTHR22916">
    <property type="entry name" value="GLYCOSYLTRANSFERASE"/>
    <property type="match status" value="1"/>
</dbReference>
<dbReference type="Gene3D" id="3.90.550.10">
    <property type="entry name" value="Spore Coat Polysaccharide Biosynthesis Protein SpsA, Chain A"/>
    <property type="match status" value="1"/>
</dbReference>
<gene>
    <name evidence="4" type="ORF">H6B30_01790</name>
</gene>
<dbReference type="AlphaFoldDB" id="A0A938WGV6"/>
<dbReference type="InterPro" id="IPR001173">
    <property type="entry name" value="Glyco_trans_2-like"/>
</dbReference>
<evidence type="ECO:0000256" key="2">
    <source>
        <dbReference type="ARBA" id="ARBA00022679"/>
    </source>
</evidence>
<dbReference type="RefSeq" id="WP_205107304.1">
    <property type="nucleotide sequence ID" value="NZ_JACJJL010000002.1"/>
</dbReference>
<name>A0A938WGV6_9BACT</name>
<keyword evidence="5" id="KW-1185">Reference proteome</keyword>
<sequence length="331" mass="39262">MEFNPMVTIIVPVYNSEQYLPICVESILKQTFKDFELLLVDDGSTDRSGDLCETYAKQDNRIRTYHKKNGGVSSARNLGIRESAGKWLLFVDCDDWLDKMVLENYFLLEPHLETLYIQQAYRYNNGAIAYWPIRFNNDEIILDDVSDYEILNVILYYGTPWGKLYSAEIIRKNNLLFDERLELHEDHCFYFEYVKFIKSVVIIADTGYYYRLNCGTSLSSKRVPWQNLLLAYNKLRKELLLISKLFHLDEMKLKLIYSFVFYIKIRALKAVFYDKNEKRDRIKLLKEISTREVECYYHPISRSAKLFKSILLMDSTFLKYCLLSCFSAKLR</sequence>
<accession>A0A938WGV6</accession>
<feature type="domain" description="Glycosyltransferase 2-like" evidence="3">
    <location>
        <begin position="8"/>
        <end position="135"/>
    </location>
</feature>
<evidence type="ECO:0000313" key="4">
    <source>
        <dbReference type="EMBL" id="MBM6660496.1"/>
    </source>
</evidence>
<dbReference type="GO" id="GO:0016758">
    <property type="term" value="F:hexosyltransferase activity"/>
    <property type="evidence" value="ECO:0007669"/>
    <property type="project" value="UniProtKB-ARBA"/>
</dbReference>
<dbReference type="Proteomes" id="UP000764045">
    <property type="component" value="Unassembled WGS sequence"/>
</dbReference>
<evidence type="ECO:0000256" key="1">
    <source>
        <dbReference type="ARBA" id="ARBA00022676"/>
    </source>
</evidence>
<reference evidence="4 5" key="1">
    <citation type="journal article" date="2021" name="Sci. Rep.">
        <title>The distribution of antibiotic resistance genes in chicken gut microbiota commensals.</title>
        <authorList>
            <person name="Juricova H."/>
            <person name="Matiasovicova J."/>
            <person name="Kubasova T."/>
            <person name="Cejkova D."/>
            <person name="Rychlik I."/>
        </authorList>
    </citation>
    <scope>NUCLEOTIDE SEQUENCE [LARGE SCALE GENOMIC DNA]</scope>
    <source>
        <strain evidence="4 5">An819</strain>
    </source>
</reference>
<proteinExistence type="predicted"/>
<keyword evidence="1" id="KW-0328">Glycosyltransferase</keyword>
<dbReference type="PANTHER" id="PTHR22916:SF51">
    <property type="entry name" value="GLYCOSYLTRANSFERASE EPSH-RELATED"/>
    <property type="match status" value="1"/>
</dbReference>
<keyword evidence="2" id="KW-0808">Transferase</keyword>
<evidence type="ECO:0000259" key="3">
    <source>
        <dbReference type="Pfam" id="PF00535"/>
    </source>
</evidence>
<dbReference type="Pfam" id="PF00535">
    <property type="entry name" value="Glycos_transf_2"/>
    <property type="match status" value="1"/>
</dbReference>
<dbReference type="EMBL" id="JACJJL010000002">
    <property type="protein sequence ID" value="MBM6660496.1"/>
    <property type="molecule type" value="Genomic_DNA"/>
</dbReference>
<evidence type="ECO:0000313" key="5">
    <source>
        <dbReference type="Proteomes" id="UP000764045"/>
    </source>
</evidence>
<dbReference type="SUPFAM" id="SSF53448">
    <property type="entry name" value="Nucleotide-diphospho-sugar transferases"/>
    <property type="match status" value="1"/>
</dbReference>
<comment type="caution">
    <text evidence="4">The sequence shown here is derived from an EMBL/GenBank/DDBJ whole genome shotgun (WGS) entry which is preliminary data.</text>
</comment>
<organism evidence="4 5">
    <name type="scientific">Marseilla massiliensis</name>
    <dbReference type="NCBI Taxonomy" id="1841864"/>
    <lineage>
        <taxon>Bacteria</taxon>
        <taxon>Pseudomonadati</taxon>
        <taxon>Bacteroidota</taxon>
        <taxon>Bacteroidia</taxon>
        <taxon>Bacteroidales</taxon>
        <taxon>Prevotellaceae</taxon>
        <taxon>Marseilla</taxon>
    </lineage>
</organism>
<dbReference type="InterPro" id="IPR029044">
    <property type="entry name" value="Nucleotide-diphossugar_trans"/>
</dbReference>
<protein>
    <submittedName>
        <fullName evidence="4">Glycosyltransferase family 2 protein</fullName>
    </submittedName>
</protein>